<dbReference type="EMBL" id="PGFZ01000045">
    <property type="protein sequence ID" value="POZ49609.1"/>
    <property type="molecule type" value="Genomic_DNA"/>
</dbReference>
<reference evidence="1 2" key="1">
    <citation type="submission" date="2017-11" db="EMBL/GenBank/DDBJ databases">
        <title>Draft Genome Sequence of Methylobacter psychrotolerans Sph1T, an Obligate Methanotroph from Low-Temperature Environments.</title>
        <authorList>
            <person name="Oshkin I.Y."/>
            <person name="Miroshnikov K."/>
            <person name="Belova S.E."/>
            <person name="Korzhenkov A."/>
            <person name="Toshchakov S.V."/>
            <person name="Dedysh S.N."/>
        </authorList>
    </citation>
    <scope>NUCLEOTIDE SEQUENCE [LARGE SCALE GENOMIC DNA]</scope>
    <source>
        <strain evidence="1 2">Sph1</strain>
    </source>
</reference>
<organism evidence="1 2">
    <name type="scientific">Methylovulum psychrotolerans</name>
    <dbReference type="NCBI Taxonomy" id="1704499"/>
    <lineage>
        <taxon>Bacteria</taxon>
        <taxon>Pseudomonadati</taxon>
        <taxon>Pseudomonadota</taxon>
        <taxon>Gammaproteobacteria</taxon>
        <taxon>Methylococcales</taxon>
        <taxon>Methylococcaceae</taxon>
        <taxon>Methylovulum</taxon>
    </lineage>
</organism>
<name>A0A2S5CFM9_9GAMM</name>
<evidence type="ECO:0000313" key="2">
    <source>
        <dbReference type="Proteomes" id="UP000237423"/>
    </source>
</evidence>
<protein>
    <submittedName>
        <fullName evidence="1">Replication protein</fullName>
    </submittedName>
</protein>
<comment type="caution">
    <text evidence="1">The sequence shown here is derived from an EMBL/GenBank/DDBJ whole genome shotgun (WGS) entry which is preliminary data.</text>
</comment>
<dbReference type="RefSeq" id="WP_103975988.1">
    <property type="nucleotide sequence ID" value="NZ_JAGVVN010000006.1"/>
</dbReference>
<dbReference type="AlphaFoldDB" id="A0A2S5CFM9"/>
<accession>A0A2S5CFM9</accession>
<sequence length="371" mass="42660">MNEKANTSTRKKQLTHPKQEDFNGRQIDLFQSLLCNTETERDSLSNVFDLWDSIPRYIVSRQQQDKWRKAGTFPLLYEIPFHYRGRELTATIQPAAIKGKDGIIQAYFPSANEELIEDVLRKIATIQNNGYYNQKENRSGVVFTLHMVRKELEKRGHGRTYSEINLSLEIMARSVIITSMADGKDGEFTSNSLYLNNLFKATKSRIAEDPNTKWFADFHPFASRALDELTYRQFNYARLMSHRSQLARWINKVLSLKYLNASFTHPFEMRFSTIKRDSGLLNGYTLLRLAVAAVDTAFKELHDCKPSLLGNKTEKKIIEGNRGKILDVIYTLHPSREFMAEVKAASKRQAIASNCPKPINKSNPRLIKQGV</sequence>
<evidence type="ECO:0000313" key="1">
    <source>
        <dbReference type="EMBL" id="POZ49609.1"/>
    </source>
</evidence>
<proteinExistence type="predicted"/>
<dbReference type="Proteomes" id="UP000237423">
    <property type="component" value="Unassembled WGS sequence"/>
</dbReference>
<gene>
    <name evidence="1" type="ORF">AADEFJLK_04618</name>
</gene>